<dbReference type="GO" id="GO:0030983">
    <property type="term" value="F:mismatched DNA binding"/>
    <property type="evidence" value="ECO:0007669"/>
    <property type="project" value="InterPro"/>
</dbReference>
<feature type="domain" description="DNA mismatch repair proteins mutS family" evidence="16">
    <location>
        <begin position="927"/>
        <end position="943"/>
    </location>
</feature>
<dbReference type="GO" id="GO:0005524">
    <property type="term" value="F:ATP binding"/>
    <property type="evidence" value="ECO:0007669"/>
    <property type="project" value="UniProtKB-KW"/>
</dbReference>
<dbReference type="NCBIfam" id="NF003810">
    <property type="entry name" value="PRK05399.1"/>
    <property type="match status" value="1"/>
</dbReference>
<evidence type="ECO:0000256" key="10">
    <source>
        <dbReference type="ARBA" id="ARBA00025373"/>
    </source>
</evidence>
<dbReference type="SUPFAM" id="SSF52540">
    <property type="entry name" value="P-loop containing nucleoside triphosphate hydrolases"/>
    <property type="match status" value="1"/>
</dbReference>
<comment type="similarity">
    <text evidence="2">Belongs to the DNA mismatch repair MutS family. MSH3 subfamily.</text>
</comment>
<feature type="compositionally biased region" description="Polar residues" evidence="15">
    <location>
        <begin position="1"/>
        <end position="26"/>
    </location>
</feature>
<dbReference type="InterPro" id="IPR036678">
    <property type="entry name" value="MutS_con_dom_sf"/>
</dbReference>
<proteinExistence type="inferred from homology"/>
<protein>
    <recommendedName>
        <fullName evidence="3 13">DNA mismatch repair protein MSH3</fullName>
    </recommendedName>
    <alternativeName>
        <fullName evidence="3 13">DNA mismatch repair protein MSH3</fullName>
    </alternativeName>
    <alternativeName>
        <fullName evidence="12">MutS protein homolog 3</fullName>
    </alternativeName>
</protein>
<dbReference type="PANTHER" id="PTHR11361">
    <property type="entry name" value="DNA MISMATCH REPAIR PROTEIN MUTS FAMILY MEMBER"/>
    <property type="match status" value="1"/>
</dbReference>
<evidence type="ECO:0000256" key="11">
    <source>
        <dbReference type="ARBA" id="ARBA00025902"/>
    </source>
</evidence>
<feature type="compositionally biased region" description="Polar residues" evidence="15">
    <location>
        <begin position="62"/>
        <end position="85"/>
    </location>
</feature>
<dbReference type="AlphaFoldDB" id="A0A1C7MER8"/>
<name>A0A1C7MER8_GRIFR</name>
<dbReference type="OrthoDB" id="121051at2759"/>
<accession>A0A1C7MER8</accession>
<dbReference type="PROSITE" id="PS00486">
    <property type="entry name" value="DNA_MISMATCH_REPAIR_2"/>
    <property type="match status" value="1"/>
</dbReference>
<evidence type="ECO:0000256" key="8">
    <source>
        <dbReference type="ARBA" id="ARBA00023204"/>
    </source>
</evidence>
<dbReference type="Pfam" id="PF05192">
    <property type="entry name" value="MutS_III"/>
    <property type="match status" value="1"/>
</dbReference>
<keyword evidence="18" id="KW-1185">Reference proteome</keyword>
<organism evidence="17 18">
    <name type="scientific">Grifola frondosa</name>
    <name type="common">Maitake</name>
    <name type="synonym">Polyporus frondosus</name>
    <dbReference type="NCBI Taxonomy" id="5627"/>
    <lineage>
        <taxon>Eukaryota</taxon>
        <taxon>Fungi</taxon>
        <taxon>Dikarya</taxon>
        <taxon>Basidiomycota</taxon>
        <taxon>Agaricomycotina</taxon>
        <taxon>Agaricomycetes</taxon>
        <taxon>Polyporales</taxon>
        <taxon>Grifolaceae</taxon>
        <taxon>Grifola</taxon>
    </lineage>
</organism>
<evidence type="ECO:0000256" key="4">
    <source>
        <dbReference type="ARBA" id="ARBA00022741"/>
    </source>
</evidence>
<comment type="function">
    <text evidence="10">Component of the post-replicative DNA mismatch repair system (MMR). Heterodimerizes with MSH2 to form MutS beta, which binds to DNA mismatches thereby initiating DNA repair. MSH3 provides substrate-binding and substrate specificity to the complex. When bound, the MutS beta heterodimer bends the DNA helix and shields approximately 20 base pairs. Acts mainly to repair insertion-deletion loops (IDLs) from 2 to 13 nucleotides in size, but can also repair base-base and single insertion-deletion mismatches that occur during replication. After mismatch binding, forms a ternary complex with the MutL alpha heterodimer, which is thought to be responsible for directing the downstream MMR events, including strand discrimination, excision, and resynthesis. ATP binding and hydrolysis play a pivotal role in mismatch repair functions.</text>
</comment>
<dbReference type="InterPro" id="IPR007861">
    <property type="entry name" value="DNA_mismatch_repair_MutS_clamp"/>
</dbReference>
<dbReference type="InterPro" id="IPR007860">
    <property type="entry name" value="DNA_mmatch_repair_MutS_con_dom"/>
</dbReference>
<evidence type="ECO:0000256" key="13">
    <source>
        <dbReference type="ARBA" id="ARBA00073774"/>
    </source>
</evidence>
<dbReference type="GO" id="GO:0006298">
    <property type="term" value="P:mismatch repair"/>
    <property type="evidence" value="ECO:0007669"/>
    <property type="project" value="InterPro"/>
</dbReference>
<feature type="region of interest" description="Disordered" evidence="15">
    <location>
        <begin position="1"/>
        <end position="215"/>
    </location>
</feature>
<dbReference type="PANTHER" id="PTHR11361:SF122">
    <property type="entry name" value="DNA MISMATCH REPAIR PROTEIN MSH3"/>
    <property type="match status" value="1"/>
</dbReference>
<dbReference type="InterPro" id="IPR036187">
    <property type="entry name" value="DNA_mismatch_repair_MutS_sf"/>
</dbReference>
<evidence type="ECO:0000256" key="15">
    <source>
        <dbReference type="SAM" id="MobiDB-lite"/>
    </source>
</evidence>
<evidence type="ECO:0000313" key="18">
    <source>
        <dbReference type="Proteomes" id="UP000092993"/>
    </source>
</evidence>
<dbReference type="STRING" id="5627.A0A1C7MER8"/>
<dbReference type="InterPro" id="IPR007696">
    <property type="entry name" value="DNA_mismatch_repair_MutS_core"/>
</dbReference>
<keyword evidence="8 14" id="KW-0234">DNA repair</keyword>
<comment type="caution">
    <text evidence="17">The sequence shown here is derived from an EMBL/GenBank/DDBJ whole genome shotgun (WGS) entry which is preliminary data.</text>
</comment>
<reference evidence="17 18" key="1">
    <citation type="submission" date="2016-03" db="EMBL/GenBank/DDBJ databases">
        <title>Whole genome sequencing of Grifola frondosa 9006-11.</title>
        <authorList>
            <person name="Min B."/>
            <person name="Park H."/>
            <person name="Kim J.-G."/>
            <person name="Cho H."/>
            <person name="Oh Y.-L."/>
            <person name="Kong W.-S."/>
            <person name="Choi I.-G."/>
        </authorList>
    </citation>
    <scope>NUCLEOTIDE SEQUENCE [LARGE SCALE GENOMIC DNA]</scope>
    <source>
        <strain evidence="17 18">9006-11</strain>
    </source>
</reference>
<dbReference type="InterPro" id="IPR045076">
    <property type="entry name" value="MutS"/>
</dbReference>
<dbReference type="InterPro" id="IPR016151">
    <property type="entry name" value="DNA_mismatch_repair_MutS_N"/>
</dbReference>
<dbReference type="SUPFAM" id="SSF48334">
    <property type="entry name" value="DNA repair protein MutS, domain III"/>
    <property type="match status" value="1"/>
</dbReference>
<dbReference type="Pfam" id="PF00488">
    <property type="entry name" value="MutS_V"/>
    <property type="match status" value="1"/>
</dbReference>
<keyword evidence="4 14" id="KW-0547">Nucleotide-binding</keyword>
<dbReference type="Gene3D" id="1.10.1420.10">
    <property type="match status" value="2"/>
</dbReference>
<evidence type="ECO:0000256" key="1">
    <source>
        <dbReference type="ARBA" id="ARBA00004123"/>
    </source>
</evidence>
<dbReference type="Gene3D" id="3.30.420.110">
    <property type="entry name" value="MutS, connector domain"/>
    <property type="match status" value="1"/>
</dbReference>
<keyword evidence="6" id="KW-0067">ATP-binding</keyword>
<evidence type="ECO:0000256" key="2">
    <source>
        <dbReference type="ARBA" id="ARBA00007094"/>
    </source>
</evidence>
<evidence type="ECO:0000256" key="9">
    <source>
        <dbReference type="ARBA" id="ARBA00023242"/>
    </source>
</evidence>
<dbReference type="GO" id="GO:0005634">
    <property type="term" value="C:nucleus"/>
    <property type="evidence" value="ECO:0007669"/>
    <property type="project" value="UniProtKB-SubCell"/>
</dbReference>
<evidence type="ECO:0000256" key="6">
    <source>
        <dbReference type="ARBA" id="ARBA00022840"/>
    </source>
</evidence>
<dbReference type="InterPro" id="IPR007695">
    <property type="entry name" value="DNA_mismatch_repair_MutS-lik_N"/>
</dbReference>
<dbReference type="Proteomes" id="UP000092993">
    <property type="component" value="Unassembled WGS sequence"/>
</dbReference>
<comment type="subcellular location">
    <subcellularLocation>
        <location evidence="1">Nucleus</location>
    </subcellularLocation>
</comment>
<keyword evidence="9" id="KW-0539">Nucleus</keyword>
<evidence type="ECO:0000256" key="7">
    <source>
        <dbReference type="ARBA" id="ARBA00023125"/>
    </source>
</evidence>
<evidence type="ECO:0000256" key="5">
    <source>
        <dbReference type="ARBA" id="ARBA00022763"/>
    </source>
</evidence>
<evidence type="ECO:0000256" key="14">
    <source>
        <dbReference type="RuleBase" id="RU003756"/>
    </source>
</evidence>
<dbReference type="FunFam" id="3.40.1170.10:FF:000004">
    <property type="entry name" value="DNA mismatch repair protein"/>
    <property type="match status" value="1"/>
</dbReference>
<dbReference type="Gene3D" id="3.40.1170.10">
    <property type="entry name" value="DNA repair protein MutS, domain I"/>
    <property type="match status" value="1"/>
</dbReference>
<dbReference type="InterPro" id="IPR027417">
    <property type="entry name" value="P-loop_NTPase"/>
</dbReference>
<evidence type="ECO:0000256" key="3">
    <source>
        <dbReference type="ARBA" id="ARBA00022151"/>
    </source>
</evidence>
<dbReference type="Pfam" id="PF05190">
    <property type="entry name" value="MutS_IV"/>
    <property type="match status" value="1"/>
</dbReference>
<dbReference type="Pfam" id="PF05188">
    <property type="entry name" value="MutS_II"/>
    <property type="match status" value="1"/>
</dbReference>
<dbReference type="EMBL" id="LUGG01000004">
    <property type="protein sequence ID" value="OBZ75370.1"/>
    <property type="molecule type" value="Genomic_DNA"/>
</dbReference>
<dbReference type="FunFam" id="1.10.1420.10:FF:000004">
    <property type="entry name" value="DNA mismatch repair protein Msh3"/>
    <property type="match status" value="1"/>
</dbReference>
<sequence length="1085" mass="120635">MSRNRNSTSTPSKNQATLSSFFSQTSPRKDDRPTGNAHKRPNSPIDLTVDSDNEVPRKRARTTSTFFESTAGPSTQGREAGSSASGGVAEQWRFNPAVPSAPNSSGAPDEEEQRRRRDKAKRILLGEHNFFLRNESNDREPGRADGSSEVEGKGEEAATSGNESDEQFSELMKMFANSKSKKGAKGSKKTASTQAAPRTRKRKDEEIGPSGQPYTPFELQVRELKAKHPGVLLMVQAGYKLTFFEEDAKIASQELGIVCFLKRNLFTAMIPLHRKHVHLKKLLSQGYKVGIVEQTETAALKKVGDNRNELFDRELTHLYTAATYVDELNSTDDLDPTSPPPLMCLVEQPMGGMGTDERVSIAMIAISPSTGDVVWDIFEDNHMRTELETRMVHTKPYELLLPEDKLSQPSEKMIKYFTEHTHMDHKVRIERLKKELSFTQAFSLLSKFYTDKTRSAVSSETFKSGKLMAAVADFPKGCLAGDEVLAKFTQRTHMLLNANTLTNLEIYQNGTDFTIKGSLMWILDHTSTKFGARLLRSWVGRPLIDLKVLQERTDAVEEILADISPKLAMLRDLLKRLPDLAKGLCRIQYGKCTPQELAVLLSAFKKVADTFNTVEGTPDTFRSSILNDVVTTLPRLKGPINGLINDISLKMASDAKKESLWTDPDKYPDIDALAASIQVVESELTDELKSIRKILKKPALKYSTWRDEEYVIEVMRNENREIPPTWSLLSSTKQLRRYHPPAVKTKLQQRAQWKEALDAAANKAFLCFLQEITQNHYGILRDSVNKLATADCLLSLALVAVQEGYVKPDFTEDDTLEIVAGRHAMIEALRSEPFVPNSIHMGGGKPGSKIITGPNMGGKSSVVRMIALCAIMSQVGSYVPAKYMKTRLLDGILTRMGASDDLARGRSTFMVEMQETSDILQMATSKTLVILDELGRGTSTFDGMAIAGAVLQHLIQVVKCKTLFITHYPQVATELERKFPSDVENLHMGFTEDTRVDGTREVTFLYRLAAGITAESFGVECARLAGLPESVLRTASDEAQRMKALIEARNPQMCQAAPSVSGFFSHWTSTQARRAPSNGRIDGNI</sequence>
<dbReference type="InterPro" id="IPR000432">
    <property type="entry name" value="DNA_mismatch_repair_MutS_C"/>
</dbReference>
<gene>
    <name evidence="17" type="primary">MSH3</name>
    <name evidence="17" type="ORF">A0H81_04760</name>
</gene>
<dbReference type="SUPFAM" id="SSF55271">
    <property type="entry name" value="DNA repair protein MutS, domain I"/>
    <property type="match status" value="1"/>
</dbReference>
<comment type="subunit">
    <text evidence="11">Heterodimer consisting of MSH2-MSH3 (MutS beta). Forms a ternary complex with MutL alpha (MLH1-PMS1).</text>
</comment>
<dbReference type="Gene3D" id="3.40.50.300">
    <property type="entry name" value="P-loop containing nucleotide triphosphate hydrolases"/>
    <property type="match status" value="1"/>
</dbReference>
<dbReference type="OMA" id="INMHAAR"/>
<feature type="compositionally biased region" description="Basic residues" evidence="15">
    <location>
        <begin position="179"/>
        <end position="188"/>
    </location>
</feature>
<evidence type="ECO:0000256" key="12">
    <source>
        <dbReference type="ARBA" id="ARBA00029792"/>
    </source>
</evidence>
<dbReference type="GO" id="GO:0140664">
    <property type="term" value="F:ATP-dependent DNA damage sensor activity"/>
    <property type="evidence" value="ECO:0007669"/>
    <property type="project" value="InterPro"/>
</dbReference>
<evidence type="ECO:0000313" key="17">
    <source>
        <dbReference type="EMBL" id="OBZ75370.1"/>
    </source>
</evidence>
<keyword evidence="5 14" id="KW-0227">DNA damage</keyword>
<dbReference type="GO" id="GO:0006312">
    <property type="term" value="P:mitotic recombination"/>
    <property type="evidence" value="ECO:0007669"/>
    <property type="project" value="TreeGrafter"/>
</dbReference>
<dbReference type="Pfam" id="PF01624">
    <property type="entry name" value="MutS_I"/>
    <property type="match status" value="1"/>
</dbReference>
<evidence type="ECO:0000259" key="16">
    <source>
        <dbReference type="PROSITE" id="PS00486"/>
    </source>
</evidence>
<keyword evidence="7 14" id="KW-0238">DNA-binding</keyword>
<dbReference type="SMART" id="SM00534">
    <property type="entry name" value="MUTSac"/>
    <property type="match status" value="1"/>
</dbReference>
<dbReference type="SMART" id="SM00533">
    <property type="entry name" value="MUTSd"/>
    <property type="match status" value="1"/>
</dbReference>